<keyword evidence="3" id="KW-1185">Reference proteome</keyword>
<dbReference type="InParanoid" id="K1XHB4"/>
<feature type="compositionally biased region" description="Basic and acidic residues" evidence="1">
    <location>
        <begin position="410"/>
        <end position="421"/>
    </location>
</feature>
<dbReference type="KEGG" id="mbe:MBM_09948"/>
<evidence type="ECO:0000313" key="3">
    <source>
        <dbReference type="Proteomes" id="UP000006753"/>
    </source>
</evidence>
<proteinExistence type="predicted"/>
<accession>K1XHB4</accession>
<feature type="region of interest" description="Disordered" evidence="1">
    <location>
        <begin position="146"/>
        <end position="168"/>
    </location>
</feature>
<feature type="region of interest" description="Disordered" evidence="1">
    <location>
        <begin position="236"/>
        <end position="256"/>
    </location>
</feature>
<protein>
    <submittedName>
        <fullName evidence="2">Uncharacterized protein</fullName>
    </submittedName>
</protein>
<feature type="compositionally biased region" description="Polar residues" evidence="1">
    <location>
        <begin position="396"/>
        <end position="408"/>
    </location>
</feature>
<gene>
    <name evidence="2" type="ORF">MBM_09948</name>
</gene>
<dbReference type="HOGENOM" id="CLU_568667_0_0_1"/>
<sequence>MRDSGSGRRDSVRFGVLVDRVGEPQGFTSLPFVPSFGGMSTTEVHAVQAEQISIEQASAYAKLSMLAVLRPGWDRYTSSKPVNSPEPGVNTRNRTVATASLSRMAEAAGQVARSVEGCVDGLWATAPVEARNLTSRCRNMGCWSIPSELDPRPRPQGRGDNLRRHGRSISSRENQLSFLWRAEAEVEVGVDFEVECEVARGWHGETRKQLILVSRQTWCIGEAAVAIQRGFEKSRWSDKKKESRQRKEAQHSAHSWGPGQVATDYWPDTNPLLILSSYLSVQCLFGLLGAHGSRSPRSAGLSIWELAYFWSISCLSITVACDCTSPVSLPSIQLRERRQSVSSLPTVFPRATIPNGLGKILTLEESFFDSTDNLSWWPRAQFNHWRQHCQKWPSDKGTQAQRKSTSSRYSRHEISPGDKRSIRGVQSRSRRLEVSRSEQFTDNETIKIPIGRIYNICAKERPSDCKRPVGSVNVRYWRVA</sequence>
<dbReference type="EMBL" id="JH921479">
    <property type="protein sequence ID" value="EKD11869.1"/>
    <property type="molecule type" value="Genomic_DNA"/>
</dbReference>
<dbReference type="Proteomes" id="UP000006753">
    <property type="component" value="Unassembled WGS sequence"/>
</dbReference>
<evidence type="ECO:0000313" key="2">
    <source>
        <dbReference type="EMBL" id="EKD11869.1"/>
    </source>
</evidence>
<reference evidence="2 3" key="1">
    <citation type="journal article" date="2012" name="BMC Genomics">
        <title>Sequencing the genome of Marssonina brunnea reveals fungus-poplar co-evolution.</title>
        <authorList>
            <person name="Zhu S."/>
            <person name="Cao Y.-Z."/>
            <person name="Jiang C."/>
            <person name="Tan B.-Y."/>
            <person name="Wang Z."/>
            <person name="Feng S."/>
            <person name="Zhang L."/>
            <person name="Su X.-H."/>
            <person name="Brejova B."/>
            <person name="Vinar T."/>
            <person name="Xu M."/>
            <person name="Wang M.-X."/>
            <person name="Zhang S.-G."/>
            <person name="Huang M.-R."/>
            <person name="Wu R."/>
            <person name="Zhou Y."/>
        </authorList>
    </citation>
    <scope>NUCLEOTIDE SEQUENCE [LARGE SCALE GENOMIC DNA]</scope>
    <source>
        <strain evidence="2 3">MB_m1</strain>
    </source>
</reference>
<feature type="region of interest" description="Disordered" evidence="1">
    <location>
        <begin position="391"/>
        <end position="436"/>
    </location>
</feature>
<evidence type="ECO:0000256" key="1">
    <source>
        <dbReference type="SAM" id="MobiDB-lite"/>
    </source>
</evidence>
<name>K1XHB4_MARBU</name>
<feature type="compositionally biased region" description="Basic and acidic residues" evidence="1">
    <location>
        <begin position="236"/>
        <end position="251"/>
    </location>
</feature>
<dbReference type="AlphaFoldDB" id="K1XHB4"/>
<organism evidence="2 3">
    <name type="scientific">Marssonina brunnea f. sp. multigermtubi (strain MB_m1)</name>
    <name type="common">Marssonina leaf spot fungus</name>
    <dbReference type="NCBI Taxonomy" id="1072389"/>
    <lineage>
        <taxon>Eukaryota</taxon>
        <taxon>Fungi</taxon>
        <taxon>Dikarya</taxon>
        <taxon>Ascomycota</taxon>
        <taxon>Pezizomycotina</taxon>
        <taxon>Leotiomycetes</taxon>
        <taxon>Helotiales</taxon>
        <taxon>Drepanopezizaceae</taxon>
        <taxon>Drepanopeziza</taxon>
    </lineage>
</organism>